<gene>
    <name evidence="1" type="ORF">NB640_02365</name>
</gene>
<organism evidence="1 2">
    <name type="scientific">Oxalobacter vibrioformis</name>
    <dbReference type="NCBI Taxonomy" id="933080"/>
    <lineage>
        <taxon>Bacteria</taxon>
        <taxon>Pseudomonadati</taxon>
        <taxon>Pseudomonadota</taxon>
        <taxon>Betaproteobacteria</taxon>
        <taxon>Burkholderiales</taxon>
        <taxon>Oxalobacteraceae</taxon>
        <taxon>Oxalobacter</taxon>
    </lineage>
</organism>
<accession>A0A9E9LZR6</accession>
<dbReference type="AlphaFoldDB" id="A0A9E9LZR6"/>
<dbReference type="SUPFAM" id="SSF102588">
    <property type="entry name" value="LmbE-like"/>
    <property type="match status" value="1"/>
</dbReference>
<reference evidence="1" key="1">
    <citation type="journal article" date="2022" name="Front. Microbiol.">
        <title>New perspectives on an old grouping: The genomic and phenotypic variability of Oxalobacter formigenes and the implications for calcium oxalate stone prevention.</title>
        <authorList>
            <person name="Chmiel J.A."/>
            <person name="Carr C."/>
            <person name="Stuivenberg G.A."/>
            <person name="Venema R."/>
            <person name="Chanyi R.M."/>
            <person name="Al K.F."/>
            <person name="Giguere D."/>
            <person name="Say H."/>
            <person name="Akouris P.P."/>
            <person name="Dominguez Romero S.A."/>
            <person name="Kwong A."/>
            <person name="Tai V."/>
            <person name="Koval S.F."/>
            <person name="Razvi H."/>
            <person name="Bjazevic J."/>
            <person name="Burton J.P."/>
        </authorList>
    </citation>
    <scope>NUCLEOTIDE SEQUENCE</scope>
    <source>
        <strain evidence="1">WoOx3</strain>
    </source>
</reference>
<keyword evidence="2" id="KW-1185">Reference proteome</keyword>
<dbReference type="InterPro" id="IPR003737">
    <property type="entry name" value="GlcNAc_PI_deacetylase-related"/>
</dbReference>
<name>A0A9E9LZR6_9BURK</name>
<proteinExistence type="predicted"/>
<dbReference type="Gene3D" id="3.40.50.10320">
    <property type="entry name" value="LmbE-like"/>
    <property type="match status" value="1"/>
</dbReference>
<dbReference type="EMBL" id="CP098242">
    <property type="protein sequence ID" value="WAW10524.1"/>
    <property type="molecule type" value="Genomic_DNA"/>
</dbReference>
<dbReference type="Pfam" id="PF02585">
    <property type="entry name" value="PIG-L"/>
    <property type="match status" value="1"/>
</dbReference>
<sequence>MWQPVRQSVFLSSYARKPDDIGYARTRFYQDDHAMKLDFLRSTRTMRDLRQLDWPTSLKVLVLAPHPDDFDAIGVTLKYLHESGHDIYAAVSVTGSGIDEAYGAGLSVDDRRNLRIKEQRDSMRFFGLHEDHFRFLYLNNADDEQLTDDAENGETLTAVVREIRPDLIFSPHGNDTNRAHRAMCALVSGIAKAADWPIALMLNRDAKTLDMRTDFYLAFDEADAQWKGQLLRFHDSQQQRNLKTRGHGFDERVLNLNRAIARELQTAQPYAAAYEAQVFD</sequence>
<dbReference type="InterPro" id="IPR024078">
    <property type="entry name" value="LmbE-like_dom_sf"/>
</dbReference>
<dbReference type="Proteomes" id="UP001156215">
    <property type="component" value="Chromosome"/>
</dbReference>
<evidence type="ECO:0000313" key="1">
    <source>
        <dbReference type="EMBL" id="WAW10524.1"/>
    </source>
</evidence>
<evidence type="ECO:0000313" key="2">
    <source>
        <dbReference type="Proteomes" id="UP001156215"/>
    </source>
</evidence>
<dbReference type="RefSeq" id="WP_269309541.1">
    <property type="nucleotide sequence ID" value="NZ_CP098242.1"/>
</dbReference>
<dbReference type="KEGG" id="ovb:NB640_02365"/>
<protein>
    <submittedName>
        <fullName evidence="1">PIG-L family deacetylase</fullName>
    </submittedName>
</protein>